<dbReference type="EMBL" id="AAOG01000003">
    <property type="protein sequence ID" value="EAR12144.1"/>
    <property type="molecule type" value="Genomic_DNA"/>
</dbReference>
<proteinExistence type="predicted"/>
<evidence type="ECO:0000313" key="2">
    <source>
        <dbReference type="Proteomes" id="UP000003053"/>
    </source>
</evidence>
<dbReference type="AlphaFoldDB" id="A4C1Z1"/>
<dbReference type="STRING" id="313594.PI23P_12442"/>
<name>A4C1Z1_9FLAO</name>
<dbReference type="HOGENOM" id="CLU_1303961_0_0_10"/>
<dbReference type="RefSeq" id="WP_004571108.1">
    <property type="nucleotide sequence ID" value="NZ_CH724148.1"/>
</dbReference>
<dbReference type="GO" id="GO:0016787">
    <property type="term" value="F:hydrolase activity"/>
    <property type="evidence" value="ECO:0007669"/>
    <property type="project" value="UniProtKB-KW"/>
</dbReference>
<accession>A4C1Z1</accession>
<keyword evidence="1" id="KW-0378">Hydrolase</keyword>
<comment type="caution">
    <text evidence="1">The sequence shown here is derived from an EMBL/GenBank/DDBJ whole genome shotgun (WGS) entry which is preliminary data.</text>
</comment>
<dbReference type="Proteomes" id="UP000003053">
    <property type="component" value="Unassembled WGS sequence"/>
</dbReference>
<evidence type="ECO:0000313" key="1">
    <source>
        <dbReference type="EMBL" id="EAR12144.1"/>
    </source>
</evidence>
<dbReference type="OrthoDB" id="5381604at2"/>
<protein>
    <submittedName>
        <fullName evidence="1">Glycosyl hydrolase, family 16</fullName>
    </submittedName>
</protein>
<organism evidence="1 2">
    <name type="scientific">Polaribacter irgensii 23-P</name>
    <dbReference type="NCBI Taxonomy" id="313594"/>
    <lineage>
        <taxon>Bacteria</taxon>
        <taxon>Pseudomonadati</taxon>
        <taxon>Bacteroidota</taxon>
        <taxon>Flavobacteriia</taxon>
        <taxon>Flavobacteriales</taxon>
        <taxon>Flavobacteriaceae</taxon>
    </lineage>
</organism>
<keyword evidence="2" id="KW-1185">Reference proteome</keyword>
<sequence>MKHYKQLLIASIIIITFSYCSENSEIKEEEEEEETTYAAVAPFYPIDFEIMGFGSDWVWNIFENGKNNTLEIADNPDTSGINSSAKVAKFTALKAGEMYAGCETKHGEGIGSFRFDSTNSIVKILVYKTSISDVALKFAEYAAPGQGAEAQPPVKVANTKINEWEELTFDLSGSIGKGATLIIDQIIIFPDWTSRTSDTIIYFDNITFGSN</sequence>
<dbReference type="eggNOG" id="COG2273">
    <property type="taxonomic scope" value="Bacteria"/>
</dbReference>
<reference evidence="1 2" key="1">
    <citation type="submission" date="2006-02" db="EMBL/GenBank/DDBJ databases">
        <authorList>
            <person name="Murray A."/>
            <person name="Staley J."/>
            <person name="Ferriera S."/>
            <person name="Johnson J."/>
            <person name="Kravitz S."/>
            <person name="Halpern A."/>
            <person name="Remington K."/>
            <person name="Beeson K."/>
            <person name="Tran B."/>
            <person name="Rogers Y.-H."/>
            <person name="Friedman R."/>
            <person name="Venter J.C."/>
        </authorList>
    </citation>
    <scope>NUCLEOTIDE SEQUENCE [LARGE SCALE GENOMIC DNA]</scope>
    <source>
        <strain evidence="1 2">23-P</strain>
    </source>
</reference>
<gene>
    <name evidence="1" type="ORF">PI23P_12442</name>
</gene>